<reference evidence="1 2" key="1">
    <citation type="journal article" date="2019" name="Sci. Rep.">
        <title>Orb-weaving spider Araneus ventricosus genome elucidates the spidroin gene catalogue.</title>
        <authorList>
            <person name="Kono N."/>
            <person name="Nakamura H."/>
            <person name="Ohtoshi R."/>
            <person name="Moran D.A.P."/>
            <person name="Shinohara A."/>
            <person name="Yoshida Y."/>
            <person name="Fujiwara M."/>
            <person name="Mori M."/>
            <person name="Tomita M."/>
            <person name="Arakawa K."/>
        </authorList>
    </citation>
    <scope>NUCLEOTIDE SEQUENCE [LARGE SCALE GENOMIC DNA]</scope>
</reference>
<evidence type="ECO:0000313" key="2">
    <source>
        <dbReference type="Proteomes" id="UP000499080"/>
    </source>
</evidence>
<evidence type="ECO:0000313" key="1">
    <source>
        <dbReference type="EMBL" id="GBO33743.1"/>
    </source>
</evidence>
<dbReference type="EMBL" id="BGPR01057416">
    <property type="protein sequence ID" value="GBO33743.1"/>
    <property type="molecule type" value="Genomic_DNA"/>
</dbReference>
<gene>
    <name evidence="1" type="ORF">AVEN_156139_1</name>
</gene>
<accession>A0A4Y2W7U1</accession>
<protein>
    <submittedName>
        <fullName evidence="1">Uncharacterized protein</fullName>
    </submittedName>
</protein>
<comment type="caution">
    <text evidence="1">The sequence shown here is derived from an EMBL/GenBank/DDBJ whole genome shotgun (WGS) entry which is preliminary data.</text>
</comment>
<dbReference type="Proteomes" id="UP000499080">
    <property type="component" value="Unassembled WGS sequence"/>
</dbReference>
<keyword evidence="2" id="KW-1185">Reference proteome</keyword>
<organism evidence="1 2">
    <name type="scientific">Araneus ventricosus</name>
    <name type="common">Orbweaver spider</name>
    <name type="synonym">Epeira ventricosa</name>
    <dbReference type="NCBI Taxonomy" id="182803"/>
    <lineage>
        <taxon>Eukaryota</taxon>
        <taxon>Metazoa</taxon>
        <taxon>Ecdysozoa</taxon>
        <taxon>Arthropoda</taxon>
        <taxon>Chelicerata</taxon>
        <taxon>Arachnida</taxon>
        <taxon>Araneae</taxon>
        <taxon>Araneomorphae</taxon>
        <taxon>Entelegynae</taxon>
        <taxon>Araneoidea</taxon>
        <taxon>Araneidae</taxon>
        <taxon>Araneus</taxon>
    </lineage>
</organism>
<proteinExistence type="predicted"/>
<name>A0A4Y2W7U1_ARAVE</name>
<dbReference type="AlphaFoldDB" id="A0A4Y2W7U1"/>
<sequence>MICSPACGLTYGLRILSHRYSSTMEHMKVSVTTRRDFSPNHDSTSSITLSFNNVRLMVLGALFSPYQHTTRVPLQSKSGLICEEYRELLLSGPGDVLSSQNLMGTSLLLNKMDKYK</sequence>